<evidence type="ECO:0000256" key="1">
    <source>
        <dbReference type="SAM" id="Phobius"/>
    </source>
</evidence>
<organism evidence="2 3">
    <name type="scientific">Photobacterium damselae subsp. damselae</name>
    <name type="common">Listonella damsela</name>
    <dbReference type="NCBI Taxonomy" id="85581"/>
    <lineage>
        <taxon>Bacteria</taxon>
        <taxon>Pseudomonadati</taxon>
        <taxon>Pseudomonadota</taxon>
        <taxon>Gammaproteobacteria</taxon>
        <taxon>Vibrionales</taxon>
        <taxon>Vibrionaceae</taxon>
        <taxon>Photobacterium</taxon>
    </lineage>
</organism>
<keyword evidence="1" id="KW-0812">Transmembrane</keyword>
<keyword evidence="1" id="KW-0472">Membrane</keyword>
<reference evidence="2 3" key="1">
    <citation type="submission" date="2019-09" db="EMBL/GenBank/DDBJ databases">
        <title>Photobacterium damselae subsp. damselae CDC-2227-81, a human clinical isolate.</title>
        <authorList>
            <person name="Osorio C.R."/>
        </authorList>
    </citation>
    <scope>NUCLEOTIDE SEQUENCE [LARGE SCALE GENOMIC DNA]</scope>
    <source>
        <strain evidence="2 3">CDC-2227-81</strain>
    </source>
</reference>
<evidence type="ECO:0000313" key="2">
    <source>
        <dbReference type="EMBL" id="KAB1174972.1"/>
    </source>
</evidence>
<dbReference type="Proteomes" id="UP000480943">
    <property type="component" value="Unassembled WGS sequence"/>
</dbReference>
<dbReference type="EMBL" id="VZUQ01000092">
    <property type="protein sequence ID" value="KAB1174972.1"/>
    <property type="molecule type" value="Genomic_DNA"/>
</dbReference>
<accession>A0AAD3WSM2</accession>
<dbReference type="Pfam" id="PF14316">
    <property type="entry name" value="DUF4381"/>
    <property type="match status" value="1"/>
</dbReference>
<feature type="transmembrane region" description="Helical" evidence="1">
    <location>
        <begin position="43"/>
        <end position="63"/>
    </location>
</feature>
<protein>
    <submittedName>
        <fullName evidence="2">DUF4381 domain-containing protein</fullName>
    </submittedName>
</protein>
<keyword evidence="1" id="KW-1133">Transmembrane helix</keyword>
<comment type="caution">
    <text evidence="2">The sequence shown here is derived from an EMBL/GenBank/DDBJ whole genome shotgun (WGS) entry which is preliminary data.</text>
</comment>
<evidence type="ECO:0000313" key="3">
    <source>
        <dbReference type="Proteomes" id="UP000480943"/>
    </source>
</evidence>
<sequence>MGSKNTYTSINSNGRQKVTTKPELLPLADVHVQAAPSYWPLAWGWWSVIVVILCLIAFFVIGTRRHKQNNLAKNEALNRLKQLKSTRDISALNALLKQVALTYFPREEVAKLTGKHWMTFLDSSLDEKKQGFVALEKQWQSGLFSNAKMDDETFDRCYKQAHYWLKKVSSQSVKNKE</sequence>
<dbReference type="AlphaFoldDB" id="A0AAD3WSM2"/>
<name>A0AAD3WSM2_PHODD</name>
<gene>
    <name evidence="2" type="ORF">F6450_19130</name>
</gene>
<proteinExistence type="predicted"/>
<dbReference type="InterPro" id="IPR025489">
    <property type="entry name" value="DUF4381"/>
</dbReference>